<accession>A0A7H9AVX0</accession>
<keyword evidence="22" id="KW-1185">Reference proteome</keyword>
<dbReference type="InterPro" id="IPR042823">
    <property type="entry name" value="Dma1/Dma2_RING-H2"/>
</dbReference>
<dbReference type="InterPro" id="IPR008984">
    <property type="entry name" value="SMAD_FHA_dom_sf"/>
</dbReference>
<feature type="compositionally biased region" description="Polar residues" evidence="18">
    <location>
        <begin position="1"/>
        <end position="12"/>
    </location>
</feature>
<dbReference type="PANTHER" id="PTHR15067">
    <property type="entry name" value="E3 UBIQUITIN-PROTEIN LIGASE RNF8"/>
    <property type="match status" value="1"/>
</dbReference>
<dbReference type="AlphaFoldDB" id="A0A7H9AVX0"/>
<keyword evidence="7" id="KW-0808">Transferase</keyword>
<dbReference type="GO" id="GO:0000921">
    <property type="term" value="P:septin ring assembly"/>
    <property type="evidence" value="ECO:0007669"/>
    <property type="project" value="UniProtKB-ARBA"/>
</dbReference>
<keyword evidence="12" id="KW-0862">Zinc</keyword>
<comment type="catalytic activity">
    <reaction evidence="1">
        <text>S-ubiquitinyl-[E2 ubiquitin-conjugating enzyme]-L-cysteine + [acceptor protein]-L-lysine = [E2 ubiquitin-conjugating enzyme]-L-cysteine + N(6)-ubiquitinyl-[acceptor protein]-L-lysine.</text>
        <dbReference type="EC" id="2.3.2.27"/>
    </reaction>
</comment>
<dbReference type="InterPro" id="IPR001841">
    <property type="entry name" value="Znf_RING"/>
</dbReference>
<evidence type="ECO:0000256" key="3">
    <source>
        <dbReference type="ARBA" id="ARBA00012483"/>
    </source>
</evidence>
<feature type="compositionally biased region" description="Low complexity" evidence="18">
    <location>
        <begin position="258"/>
        <end position="288"/>
    </location>
</feature>
<dbReference type="GO" id="GO:0006511">
    <property type="term" value="P:ubiquitin-dependent protein catabolic process"/>
    <property type="evidence" value="ECO:0007669"/>
    <property type="project" value="TreeGrafter"/>
</dbReference>
<evidence type="ECO:0000256" key="9">
    <source>
        <dbReference type="ARBA" id="ARBA00022771"/>
    </source>
</evidence>
<feature type="compositionally biased region" description="Polar residues" evidence="18">
    <location>
        <begin position="205"/>
        <end position="246"/>
    </location>
</feature>
<dbReference type="FunFam" id="3.30.40.10:FF:000426">
    <property type="entry name" value="DMA1p Ubiquitin-protein ligase (E3)"/>
    <property type="match status" value="1"/>
</dbReference>
<dbReference type="Proteomes" id="UP000509704">
    <property type="component" value="Chromosome 1"/>
</dbReference>
<name>A0A7H9AVX0_ZYGMR</name>
<reference evidence="21 22" key="1">
    <citation type="submission" date="2020-07" db="EMBL/GenBank/DDBJ databases">
        <title>The yeast mating-type switching endonuclease HO is a domesticated member of an unorthodox homing genetic element family.</title>
        <authorList>
            <person name="Coughlan A.Y."/>
            <person name="Lombardi L."/>
            <person name="Braun-Galleani S."/>
            <person name="Martos A.R."/>
            <person name="Galeote V."/>
            <person name="Bigey F."/>
            <person name="Dequin S."/>
            <person name="Byrne K.P."/>
            <person name="Wolfe K.H."/>
        </authorList>
    </citation>
    <scope>NUCLEOTIDE SEQUENCE [LARGE SCALE GENOMIC DNA]</scope>
    <source>
        <strain evidence="21 22">NRRL Y-6702</strain>
    </source>
</reference>
<comment type="subcellular location">
    <subcellularLocation>
        <location evidence="2">Cytoplasm</location>
    </subcellularLocation>
</comment>
<evidence type="ECO:0000256" key="6">
    <source>
        <dbReference type="ARBA" id="ARBA00022618"/>
    </source>
</evidence>
<dbReference type="PROSITE" id="PS50089">
    <property type="entry name" value="ZF_RING_2"/>
    <property type="match status" value="1"/>
</dbReference>
<dbReference type="InterPro" id="IPR013083">
    <property type="entry name" value="Znf_RING/FYVE/PHD"/>
</dbReference>
<dbReference type="GO" id="GO:0032186">
    <property type="term" value="P:cellular bud neck septin ring organization"/>
    <property type="evidence" value="ECO:0007669"/>
    <property type="project" value="UniProtKB-ARBA"/>
</dbReference>
<evidence type="ECO:0000256" key="4">
    <source>
        <dbReference type="ARBA" id="ARBA00022490"/>
    </source>
</evidence>
<evidence type="ECO:0000259" key="20">
    <source>
        <dbReference type="PROSITE" id="PS50089"/>
    </source>
</evidence>
<feature type="compositionally biased region" description="Low complexity" evidence="18">
    <location>
        <begin position="13"/>
        <end position="32"/>
    </location>
</feature>
<dbReference type="EC" id="2.3.2.27" evidence="3"/>
<dbReference type="GO" id="GO:0000151">
    <property type="term" value="C:ubiquitin ligase complex"/>
    <property type="evidence" value="ECO:0007669"/>
    <property type="project" value="TreeGrafter"/>
</dbReference>
<evidence type="ECO:0000256" key="11">
    <source>
        <dbReference type="ARBA" id="ARBA00022786"/>
    </source>
</evidence>
<evidence type="ECO:0000256" key="1">
    <source>
        <dbReference type="ARBA" id="ARBA00000900"/>
    </source>
</evidence>
<dbReference type="GeneID" id="59233969"/>
<dbReference type="GO" id="GO:0090337">
    <property type="term" value="P:regulation of formin-nucleated actin cable assembly"/>
    <property type="evidence" value="ECO:0007669"/>
    <property type="project" value="UniProtKB-ARBA"/>
</dbReference>
<dbReference type="Gene3D" id="3.30.40.10">
    <property type="entry name" value="Zinc/RING finger domain, C3HC4 (zinc finger)"/>
    <property type="match status" value="1"/>
</dbReference>
<evidence type="ECO:0000256" key="16">
    <source>
        <dbReference type="ARBA" id="ARBA00080465"/>
    </source>
</evidence>
<evidence type="ECO:0000256" key="15">
    <source>
        <dbReference type="ARBA" id="ARBA00061209"/>
    </source>
</evidence>
<keyword evidence="5" id="KW-1017">Isopeptide bond</keyword>
<dbReference type="FunFam" id="2.60.200.20:FF:000030">
    <property type="entry name" value="FHA domain-containing protein"/>
    <property type="match status" value="1"/>
</dbReference>
<feature type="region of interest" description="Disordered" evidence="18">
    <location>
        <begin position="205"/>
        <end position="288"/>
    </location>
</feature>
<dbReference type="GO" id="GO:0051865">
    <property type="term" value="P:protein autoubiquitination"/>
    <property type="evidence" value="ECO:0007669"/>
    <property type="project" value="UniProtKB-ARBA"/>
</dbReference>
<dbReference type="GO" id="GO:0000132">
    <property type="term" value="P:establishment of mitotic spindle orientation"/>
    <property type="evidence" value="ECO:0007669"/>
    <property type="project" value="UniProtKB-ARBA"/>
</dbReference>
<evidence type="ECO:0000256" key="8">
    <source>
        <dbReference type="ARBA" id="ARBA00022723"/>
    </source>
</evidence>
<keyword evidence="9 17" id="KW-0863">Zinc-finger</keyword>
<evidence type="ECO:0000256" key="2">
    <source>
        <dbReference type="ARBA" id="ARBA00004496"/>
    </source>
</evidence>
<evidence type="ECO:0000256" key="17">
    <source>
        <dbReference type="PROSITE-ProRule" id="PRU00175"/>
    </source>
</evidence>
<dbReference type="OrthoDB" id="687730at2759"/>
<dbReference type="Pfam" id="PF00498">
    <property type="entry name" value="FHA"/>
    <property type="match status" value="1"/>
</dbReference>
<evidence type="ECO:0000313" key="22">
    <source>
        <dbReference type="Proteomes" id="UP000509704"/>
    </source>
</evidence>
<evidence type="ECO:0000256" key="10">
    <source>
        <dbReference type="ARBA" id="ARBA00022776"/>
    </source>
</evidence>
<dbReference type="KEGG" id="zmk:HG535_0A02720"/>
<keyword evidence="14" id="KW-0131">Cell cycle</keyword>
<feature type="compositionally biased region" description="Gly residues" evidence="18">
    <location>
        <begin position="57"/>
        <end position="66"/>
    </location>
</feature>
<evidence type="ECO:0000256" key="14">
    <source>
        <dbReference type="ARBA" id="ARBA00023306"/>
    </source>
</evidence>
<protein>
    <recommendedName>
        <fullName evidence="3">RING-type E3 ubiquitin transferase</fullName>
        <ecNumber evidence="3">2.3.2.27</ecNumber>
    </recommendedName>
    <alternativeName>
        <fullName evidence="16">Checkpoint forkhead associated with RING domains-containing protein 1</fullName>
    </alternativeName>
</protein>
<feature type="compositionally biased region" description="Polar residues" evidence="18">
    <location>
        <begin position="144"/>
        <end position="171"/>
    </location>
</feature>
<dbReference type="SMART" id="SM00240">
    <property type="entry name" value="FHA"/>
    <property type="match status" value="1"/>
</dbReference>
<feature type="domain" description="FHA" evidence="19">
    <location>
        <begin position="379"/>
        <end position="442"/>
    </location>
</feature>
<dbReference type="GO" id="GO:0005829">
    <property type="term" value="C:cytosol"/>
    <property type="evidence" value="ECO:0007669"/>
    <property type="project" value="TreeGrafter"/>
</dbReference>
<keyword evidence="10" id="KW-0498">Mitosis</keyword>
<dbReference type="InterPro" id="IPR000253">
    <property type="entry name" value="FHA_dom"/>
</dbReference>
<keyword evidence="4" id="KW-0963">Cytoplasm</keyword>
<feature type="compositionally biased region" description="Low complexity" evidence="18">
    <location>
        <begin position="90"/>
        <end position="127"/>
    </location>
</feature>
<feature type="region of interest" description="Disordered" evidence="18">
    <location>
        <begin position="144"/>
        <end position="191"/>
    </location>
</feature>
<sequence>MFNSSANSTALASGNGVNASTNTGTSTNTNTGIRRFSGSGAGSGSGNMNNIITSGISPGGASGSSGSGQQRRRRGSGLNTFLNTFGIRQSNTSSANNNNASGNSGNINGNNGFSNSNVIGSDNGSNTRTATATANTLAAPTSAVTNTMATASRTASNSSGRFDPLESSNVATDFDPPQINAPALAHTSTHSQSFHRLPISISLTAQPEPSMPQNLQVRHRSSVSASTSPIGQLGSISNPVVSNQPITDIDPLNPDNQGSNSESHNDNNSNSSGGGNMNNNLATNNSNGGTELNNIASLKSLRHYIYAADQPNADELLNLDLPRNSALPEPVDEAGLQQRKDKHGLFSIRLTPFIDNSFSTNSGLAFDPIIRTAGPGSQLVIGRYTERVREAISNIPEQYHPVVFKSKVVSRTHGCFKVDSDGNWYIKDVRSSSGTFLNHIRLSPASTLSKDTLVHDGDVLQLGMDFRGGTEEIYRCVKIRVELNRSWKRRANAFNKEALQRIRNLQLTMGIEEEDCSICLSKIKPCQAMFISPCSHCWHFQCIRRILMTSYPQFVCPNCRATCDLEASLENSDSESESDSDGGQLVDELGVLLEDPKDINMD</sequence>
<proteinExistence type="inferred from homology"/>
<dbReference type="CDD" id="cd16458">
    <property type="entry name" value="RING-H2_Dmap-like"/>
    <property type="match status" value="1"/>
</dbReference>
<feature type="region of interest" description="Disordered" evidence="18">
    <location>
        <begin position="572"/>
        <end position="602"/>
    </location>
</feature>
<evidence type="ECO:0000256" key="7">
    <source>
        <dbReference type="ARBA" id="ARBA00022679"/>
    </source>
</evidence>
<dbReference type="GO" id="GO:0097271">
    <property type="term" value="P:protein localization to bud neck"/>
    <property type="evidence" value="ECO:0007669"/>
    <property type="project" value="UniProtKB-ARBA"/>
</dbReference>
<dbReference type="PANTHER" id="PTHR15067:SF7">
    <property type="entry name" value="E3 UBIQUITIN-PROTEIN LIGASE DMA1-RELATED"/>
    <property type="match status" value="1"/>
</dbReference>
<dbReference type="Pfam" id="PF17123">
    <property type="entry name" value="zf-RING_11"/>
    <property type="match status" value="1"/>
</dbReference>
<dbReference type="Gene3D" id="2.60.200.20">
    <property type="match status" value="1"/>
</dbReference>
<dbReference type="RefSeq" id="XP_037142061.1">
    <property type="nucleotide sequence ID" value="XM_037286166.1"/>
</dbReference>
<dbReference type="SUPFAM" id="SSF49879">
    <property type="entry name" value="SMAD/FHA domain"/>
    <property type="match status" value="1"/>
</dbReference>
<organism evidence="21 22">
    <name type="scientific">Zygotorulaspora mrakii</name>
    <name type="common">Zygosaccharomyces mrakii</name>
    <dbReference type="NCBI Taxonomy" id="42260"/>
    <lineage>
        <taxon>Eukaryota</taxon>
        <taxon>Fungi</taxon>
        <taxon>Dikarya</taxon>
        <taxon>Ascomycota</taxon>
        <taxon>Saccharomycotina</taxon>
        <taxon>Saccharomycetes</taxon>
        <taxon>Saccharomycetales</taxon>
        <taxon>Saccharomycetaceae</taxon>
        <taxon>Zygotorulaspora</taxon>
    </lineage>
</organism>
<dbReference type="EMBL" id="CP058604">
    <property type="protein sequence ID" value="QLG70333.1"/>
    <property type="molecule type" value="Genomic_DNA"/>
</dbReference>
<evidence type="ECO:0000313" key="21">
    <source>
        <dbReference type="EMBL" id="QLG70333.1"/>
    </source>
</evidence>
<feature type="region of interest" description="Disordered" evidence="18">
    <location>
        <begin position="1"/>
        <end position="75"/>
    </location>
</feature>
<dbReference type="GO" id="GO:0031578">
    <property type="term" value="P:mitotic spindle orientation checkpoint signaling"/>
    <property type="evidence" value="ECO:0007669"/>
    <property type="project" value="UniProtKB-ARBA"/>
</dbReference>
<keyword evidence="11" id="KW-0833">Ubl conjugation pathway</keyword>
<keyword evidence="13" id="KW-0832">Ubl conjugation</keyword>
<dbReference type="PROSITE" id="PS50006">
    <property type="entry name" value="FHA_DOMAIN"/>
    <property type="match status" value="1"/>
</dbReference>
<dbReference type="GO" id="GO:0032153">
    <property type="term" value="C:cell division site"/>
    <property type="evidence" value="ECO:0007669"/>
    <property type="project" value="TreeGrafter"/>
</dbReference>
<evidence type="ECO:0000256" key="13">
    <source>
        <dbReference type="ARBA" id="ARBA00022843"/>
    </source>
</evidence>
<evidence type="ECO:0000256" key="12">
    <source>
        <dbReference type="ARBA" id="ARBA00022833"/>
    </source>
</evidence>
<keyword evidence="6" id="KW-0132">Cell division</keyword>
<comment type="similarity">
    <text evidence="15">Belongs to the DMA1 family.</text>
</comment>
<dbReference type="SUPFAM" id="SSF57850">
    <property type="entry name" value="RING/U-box"/>
    <property type="match status" value="1"/>
</dbReference>
<keyword evidence="8" id="KW-0479">Metal-binding</keyword>
<evidence type="ECO:0000256" key="18">
    <source>
        <dbReference type="SAM" id="MobiDB-lite"/>
    </source>
</evidence>
<feature type="region of interest" description="Disordered" evidence="18">
    <location>
        <begin position="88"/>
        <end position="127"/>
    </location>
</feature>
<evidence type="ECO:0000259" key="19">
    <source>
        <dbReference type="PROSITE" id="PS50006"/>
    </source>
</evidence>
<feature type="domain" description="RING-type" evidence="20">
    <location>
        <begin position="516"/>
        <end position="560"/>
    </location>
</feature>
<feature type="compositionally biased region" description="Low complexity" evidence="18">
    <location>
        <begin position="46"/>
        <end position="56"/>
    </location>
</feature>
<dbReference type="GO" id="GO:0008270">
    <property type="term" value="F:zinc ion binding"/>
    <property type="evidence" value="ECO:0007669"/>
    <property type="project" value="UniProtKB-KW"/>
</dbReference>
<gene>
    <name evidence="21" type="ORF">HG535_0A02720</name>
</gene>
<evidence type="ECO:0000256" key="5">
    <source>
        <dbReference type="ARBA" id="ARBA00022499"/>
    </source>
</evidence>
<dbReference type="GO" id="GO:0061630">
    <property type="term" value="F:ubiquitin protein ligase activity"/>
    <property type="evidence" value="ECO:0007669"/>
    <property type="project" value="UniProtKB-EC"/>
</dbReference>